<evidence type="ECO:0000313" key="2">
    <source>
        <dbReference type="Proteomes" id="UP001319846"/>
    </source>
</evidence>
<sequence length="170" mass="18902">MTQPTHTHRTLGGGYVEIQQYQGTGPLAGQWLVAYTDLIKGIDSVTTQTDWTTHWRELRPDDCAVCYGTGRDHIKGNPDKPCGGCYGLGRVRKDGETPLDLWALSDVAQRIIIELEGDLQEFQEAMAVPGVRELVERERQQRIEDSIAQKEQEWAAGLGFGPGGQRYTGD</sequence>
<keyword evidence="2" id="KW-1185">Reference proteome</keyword>
<dbReference type="Proteomes" id="UP001319846">
    <property type="component" value="Unassembled WGS sequence"/>
</dbReference>
<proteinExistence type="predicted"/>
<comment type="caution">
    <text evidence="1">The sequence shown here is derived from an EMBL/GenBank/DDBJ whole genome shotgun (WGS) entry which is preliminary data.</text>
</comment>
<dbReference type="EMBL" id="JABYQT010000017">
    <property type="protein sequence ID" value="MBZ5489180.1"/>
    <property type="molecule type" value="Genomic_DNA"/>
</dbReference>
<accession>A0ACC5VZ89</accession>
<name>A0ACC5VZ89_9GAMM</name>
<evidence type="ECO:0000313" key="1">
    <source>
        <dbReference type="EMBL" id="MBZ5489180.1"/>
    </source>
</evidence>
<reference evidence="1" key="1">
    <citation type="submission" date="2020-06" db="EMBL/GenBank/DDBJ databases">
        <title>Whole Genome Sequence of Halomonas aquamarina MB598.</title>
        <authorList>
            <person name="Pervaiz M."/>
            <person name="Fariq A."/>
            <person name="Yasmin A."/>
            <person name="Welch M."/>
        </authorList>
    </citation>
    <scope>NUCLEOTIDE SEQUENCE</scope>
    <source>
        <strain evidence="1">MB598</strain>
    </source>
</reference>
<organism evidence="1 2">
    <name type="scientific">Vreelandella aquamarina</name>
    <dbReference type="NCBI Taxonomy" id="77097"/>
    <lineage>
        <taxon>Bacteria</taxon>
        <taxon>Pseudomonadati</taxon>
        <taxon>Pseudomonadota</taxon>
        <taxon>Gammaproteobacteria</taxon>
        <taxon>Oceanospirillales</taxon>
        <taxon>Halomonadaceae</taxon>
        <taxon>Vreelandella</taxon>
    </lineage>
</organism>
<gene>
    <name evidence="1" type="ORF">HW452_16795</name>
</gene>
<protein>
    <submittedName>
        <fullName evidence="1">Uncharacterized protein</fullName>
    </submittedName>
</protein>